<dbReference type="EMBL" id="QKYT01000403">
    <property type="protein sequence ID" value="RIA85799.1"/>
    <property type="molecule type" value="Genomic_DNA"/>
</dbReference>
<dbReference type="AlphaFoldDB" id="A0A397SLN0"/>
<name>A0A397SLN0_9GLOM</name>
<reference evidence="1" key="1">
    <citation type="submission" date="2018-06" db="EMBL/GenBank/DDBJ databases">
        <title>Comparative genomics reveals the genomic features of Rhizophagus irregularis, R. cerebriforme, R. diaphanum and Gigaspora rosea, and their symbiotic lifestyle signature.</title>
        <authorList>
            <person name="Morin E."/>
            <person name="San Clemente H."/>
            <person name="Chen E.C.H."/>
            <person name="De La Providencia I."/>
            <person name="Hainaut M."/>
            <person name="Kuo A."/>
            <person name="Kohler A."/>
            <person name="Murat C."/>
            <person name="Tang N."/>
            <person name="Roy S."/>
            <person name="Loubradou J."/>
            <person name="Henrissat B."/>
            <person name="Grigoriev I.V."/>
            <person name="Corradi N."/>
            <person name="Roux C."/>
            <person name="Martin F.M."/>
        </authorList>
    </citation>
    <scope>NUCLEOTIDE SEQUENCE [LARGE SCALE GENOMIC DNA]</scope>
    <source>
        <strain evidence="1">DAOM 227022</strain>
    </source>
</reference>
<sequence>MSYTSGKRPEIVRRDFPSNTRLEIYKLESYLVQINGLKLELSVASQFFEEVIIVLVLVDITISKSVSSFSSRVAGVYKILSLTVEGILLV</sequence>
<organism evidence="1 2">
    <name type="scientific">Glomus cerebriforme</name>
    <dbReference type="NCBI Taxonomy" id="658196"/>
    <lineage>
        <taxon>Eukaryota</taxon>
        <taxon>Fungi</taxon>
        <taxon>Fungi incertae sedis</taxon>
        <taxon>Mucoromycota</taxon>
        <taxon>Glomeromycotina</taxon>
        <taxon>Glomeromycetes</taxon>
        <taxon>Glomerales</taxon>
        <taxon>Glomeraceae</taxon>
        <taxon>Glomus</taxon>
    </lineage>
</organism>
<evidence type="ECO:0000313" key="1">
    <source>
        <dbReference type="EMBL" id="RIA85799.1"/>
    </source>
</evidence>
<keyword evidence="2" id="KW-1185">Reference proteome</keyword>
<protein>
    <submittedName>
        <fullName evidence="1">Uncharacterized protein</fullName>
    </submittedName>
</protein>
<evidence type="ECO:0000313" key="2">
    <source>
        <dbReference type="Proteomes" id="UP000265703"/>
    </source>
</evidence>
<comment type="caution">
    <text evidence="1">The sequence shown here is derived from an EMBL/GenBank/DDBJ whole genome shotgun (WGS) entry which is preliminary data.</text>
</comment>
<gene>
    <name evidence="1" type="ORF">C1645_830242</name>
</gene>
<accession>A0A397SLN0</accession>
<dbReference type="Proteomes" id="UP000265703">
    <property type="component" value="Unassembled WGS sequence"/>
</dbReference>
<proteinExistence type="predicted"/>